<protein>
    <recommendedName>
        <fullName evidence="3">DUF982 domain-containing protein</fullName>
    </recommendedName>
</protein>
<sequence>MVLEEKTRSDWNEPVYVQVARRAPDTIHNPTEALNFLANAWKGSRKKHSFAREICAAAALGQVSPETAREAFVEAASEARMVIGAPHTEARS</sequence>
<evidence type="ECO:0008006" key="3">
    <source>
        <dbReference type="Google" id="ProtNLM"/>
    </source>
</evidence>
<dbReference type="AlphaFoldDB" id="A0A1C3X618"/>
<dbReference type="OrthoDB" id="8420443at2"/>
<dbReference type="Gene3D" id="6.10.250.730">
    <property type="match status" value="1"/>
</dbReference>
<dbReference type="Pfam" id="PF06169">
    <property type="entry name" value="DUF982"/>
    <property type="match status" value="1"/>
</dbReference>
<dbReference type="InterPro" id="IPR010385">
    <property type="entry name" value="DUF982"/>
</dbReference>
<dbReference type="RefSeq" id="WP_037199515.1">
    <property type="nucleotide sequence ID" value="NZ_FMAF01000025.1"/>
</dbReference>
<evidence type="ECO:0000313" key="2">
    <source>
        <dbReference type="Proteomes" id="UP000199205"/>
    </source>
</evidence>
<name>A0A1C3X618_9HYPH</name>
<reference evidence="1 2" key="1">
    <citation type="submission" date="2016-08" db="EMBL/GenBank/DDBJ databases">
        <authorList>
            <person name="Seilhamer J.J."/>
        </authorList>
    </citation>
    <scope>NUCLEOTIDE SEQUENCE [LARGE SCALE GENOMIC DNA]</scope>
    <source>
        <strain evidence="1 2">P1-7</strain>
    </source>
</reference>
<dbReference type="EMBL" id="FMAF01000025">
    <property type="protein sequence ID" value="SCB47566.1"/>
    <property type="molecule type" value="Genomic_DNA"/>
</dbReference>
<gene>
    <name evidence="1" type="ORF">GA0061101_12591</name>
</gene>
<organism evidence="1 2">
    <name type="scientific">Rhizobium lusitanum</name>
    <dbReference type="NCBI Taxonomy" id="293958"/>
    <lineage>
        <taxon>Bacteria</taxon>
        <taxon>Pseudomonadati</taxon>
        <taxon>Pseudomonadota</taxon>
        <taxon>Alphaproteobacteria</taxon>
        <taxon>Hyphomicrobiales</taxon>
        <taxon>Rhizobiaceae</taxon>
        <taxon>Rhizobium/Agrobacterium group</taxon>
        <taxon>Rhizobium</taxon>
    </lineage>
</organism>
<evidence type="ECO:0000313" key="1">
    <source>
        <dbReference type="EMBL" id="SCB47566.1"/>
    </source>
</evidence>
<proteinExistence type="predicted"/>
<dbReference type="Proteomes" id="UP000199205">
    <property type="component" value="Unassembled WGS sequence"/>
</dbReference>
<accession>A0A1C3X618</accession>